<evidence type="ECO:0000313" key="3">
    <source>
        <dbReference type="Proteomes" id="UP000605970"/>
    </source>
</evidence>
<organism evidence="2 3">
    <name type="scientific">Meloidogyne graminicola</name>
    <dbReference type="NCBI Taxonomy" id="189291"/>
    <lineage>
        <taxon>Eukaryota</taxon>
        <taxon>Metazoa</taxon>
        <taxon>Ecdysozoa</taxon>
        <taxon>Nematoda</taxon>
        <taxon>Chromadorea</taxon>
        <taxon>Rhabditida</taxon>
        <taxon>Tylenchina</taxon>
        <taxon>Tylenchomorpha</taxon>
        <taxon>Tylenchoidea</taxon>
        <taxon>Meloidogynidae</taxon>
        <taxon>Meloidogyninae</taxon>
        <taxon>Meloidogyne</taxon>
    </lineage>
</organism>
<sequence length="262" mass="30821">MDDILTSLIDNNEPTKNNRKFESAQSRYLRLHVPLKDVEWNVCDYCGEIVHQMVFERHLIFHELAGLTYDFYHHEISVEKRRIEQNKKIQIKEAKAKRRSLGLELSSCSSSLPSSSENSENNSDSETDTLSSTNSSTIYPDNIKFEKNEEFLEENKKSINTADWIMEELMNEKIRKRQRKMLNEDEYGFNYFDQQEADFLGTEKKRSSKKLIKIKKEVEIKGEDVVVDEKASLRDEYEHLLCLKNLGRRYEYAVGEDLICLI</sequence>
<dbReference type="EMBL" id="JABEBT010000003">
    <property type="protein sequence ID" value="KAF7639793.1"/>
    <property type="molecule type" value="Genomic_DNA"/>
</dbReference>
<feature type="compositionally biased region" description="Low complexity" evidence="1">
    <location>
        <begin position="105"/>
        <end position="124"/>
    </location>
</feature>
<dbReference type="AlphaFoldDB" id="A0A8T0A4C9"/>
<protein>
    <submittedName>
        <fullName evidence="2">Uncharacterized protein</fullName>
    </submittedName>
</protein>
<dbReference type="OrthoDB" id="5899063at2759"/>
<name>A0A8T0A4C9_9BILA</name>
<accession>A0A8T0A4C9</accession>
<evidence type="ECO:0000313" key="2">
    <source>
        <dbReference type="EMBL" id="KAF7639793.1"/>
    </source>
</evidence>
<feature type="region of interest" description="Disordered" evidence="1">
    <location>
        <begin position="105"/>
        <end position="137"/>
    </location>
</feature>
<dbReference type="Proteomes" id="UP000605970">
    <property type="component" value="Unassembled WGS sequence"/>
</dbReference>
<comment type="caution">
    <text evidence="2">The sequence shown here is derived from an EMBL/GenBank/DDBJ whole genome shotgun (WGS) entry which is preliminary data.</text>
</comment>
<feature type="compositionally biased region" description="Polar residues" evidence="1">
    <location>
        <begin position="128"/>
        <end position="137"/>
    </location>
</feature>
<gene>
    <name evidence="2" type="ORF">Mgra_00000713</name>
</gene>
<evidence type="ECO:0000256" key="1">
    <source>
        <dbReference type="SAM" id="MobiDB-lite"/>
    </source>
</evidence>
<reference evidence="2" key="1">
    <citation type="journal article" date="2020" name="Ecol. Evol.">
        <title>Genome structure and content of the rice root-knot nematode (Meloidogyne graminicola).</title>
        <authorList>
            <person name="Phan N.T."/>
            <person name="Danchin E.G.J."/>
            <person name="Klopp C."/>
            <person name="Perfus-Barbeoch L."/>
            <person name="Kozlowski D.K."/>
            <person name="Koutsovoulos G.D."/>
            <person name="Lopez-Roques C."/>
            <person name="Bouchez O."/>
            <person name="Zahm M."/>
            <person name="Besnard G."/>
            <person name="Bellafiore S."/>
        </authorList>
    </citation>
    <scope>NUCLEOTIDE SEQUENCE</scope>
    <source>
        <strain evidence="2">VN-18</strain>
    </source>
</reference>
<keyword evidence="3" id="KW-1185">Reference proteome</keyword>
<proteinExistence type="predicted"/>